<dbReference type="SMART" id="SM00849">
    <property type="entry name" value="Lactamase_B"/>
    <property type="match status" value="1"/>
</dbReference>
<dbReference type="InterPro" id="IPR050855">
    <property type="entry name" value="NDM-1-like"/>
</dbReference>
<dbReference type="PANTHER" id="PTHR42951:SF4">
    <property type="entry name" value="ACYL-COENZYME A THIOESTERASE MBLAC2"/>
    <property type="match status" value="1"/>
</dbReference>
<dbReference type="SUPFAM" id="SSF56281">
    <property type="entry name" value="Metallo-hydrolase/oxidoreductase"/>
    <property type="match status" value="1"/>
</dbReference>
<comment type="similarity">
    <text evidence="1">Belongs to the metallo-beta-lactamase superfamily. Class-B beta-lactamase family.</text>
</comment>
<dbReference type="GO" id="GO:0016787">
    <property type="term" value="F:hydrolase activity"/>
    <property type="evidence" value="ECO:0007669"/>
    <property type="project" value="UniProtKB-KW"/>
</dbReference>
<dbReference type="InterPro" id="IPR001279">
    <property type="entry name" value="Metallo-B-lactamas"/>
</dbReference>
<keyword evidence="3" id="KW-0378">Hydrolase</keyword>
<evidence type="ECO:0000313" key="3">
    <source>
        <dbReference type="EMBL" id="TNH38433.1"/>
    </source>
</evidence>
<accession>A0A5C4R372</accession>
<evidence type="ECO:0000256" key="1">
    <source>
        <dbReference type="ARBA" id="ARBA00005250"/>
    </source>
</evidence>
<proteinExistence type="inferred from homology"/>
<dbReference type="Pfam" id="PF00753">
    <property type="entry name" value="Lactamase_B"/>
    <property type="match status" value="1"/>
</dbReference>
<dbReference type="RefSeq" id="WP_139599177.1">
    <property type="nucleotide sequence ID" value="NZ_VDDC01000029.1"/>
</dbReference>
<dbReference type="EMBL" id="VDDC01000029">
    <property type="protein sequence ID" value="TNH38433.1"/>
    <property type="molecule type" value="Genomic_DNA"/>
</dbReference>
<name>A0A5C4R372_9RHOB</name>
<dbReference type="AlphaFoldDB" id="A0A5C4R372"/>
<dbReference type="PANTHER" id="PTHR42951">
    <property type="entry name" value="METALLO-BETA-LACTAMASE DOMAIN-CONTAINING"/>
    <property type="match status" value="1"/>
</dbReference>
<dbReference type="GO" id="GO:0017001">
    <property type="term" value="P:antibiotic catabolic process"/>
    <property type="evidence" value="ECO:0007669"/>
    <property type="project" value="UniProtKB-ARBA"/>
</dbReference>
<comment type="caution">
    <text evidence="3">The sequence shown here is derived from an EMBL/GenBank/DDBJ whole genome shotgun (WGS) entry which is preliminary data.</text>
</comment>
<feature type="domain" description="Metallo-beta-lactamase" evidence="2">
    <location>
        <begin position="94"/>
        <end position="278"/>
    </location>
</feature>
<dbReference type="Proteomes" id="UP000304880">
    <property type="component" value="Unassembled WGS sequence"/>
</dbReference>
<dbReference type="CDD" id="cd16282">
    <property type="entry name" value="metallo-hydrolase-like_MBL-fold"/>
    <property type="match status" value="1"/>
</dbReference>
<evidence type="ECO:0000259" key="2">
    <source>
        <dbReference type="SMART" id="SM00849"/>
    </source>
</evidence>
<organism evidence="3 4">
    <name type="scientific">Paracoccus haeundaensis</name>
    <dbReference type="NCBI Taxonomy" id="225362"/>
    <lineage>
        <taxon>Bacteria</taxon>
        <taxon>Pseudomonadati</taxon>
        <taxon>Pseudomonadota</taxon>
        <taxon>Alphaproteobacteria</taxon>
        <taxon>Rhodobacterales</taxon>
        <taxon>Paracoccaceae</taxon>
        <taxon>Paracoccus</taxon>
    </lineage>
</organism>
<gene>
    <name evidence="3" type="ORF">FHD67_15105</name>
</gene>
<protein>
    <submittedName>
        <fullName evidence="3">Quinoprotein relay system zinc metallohydrolase 2</fullName>
    </submittedName>
</protein>
<dbReference type="Gene3D" id="3.60.15.10">
    <property type="entry name" value="Ribonuclease Z/Hydroxyacylglutathione hydrolase-like"/>
    <property type="match status" value="1"/>
</dbReference>
<dbReference type="InterPro" id="IPR030829">
    <property type="entry name" value="SoxH-rel_PQQ_2"/>
</dbReference>
<dbReference type="NCBIfam" id="TIGR04559">
    <property type="entry name" value="SoxH_rel_PQQ_2"/>
    <property type="match status" value="1"/>
</dbReference>
<reference evidence="3 4" key="1">
    <citation type="submission" date="2019-06" db="EMBL/GenBank/DDBJ databases">
        <authorList>
            <person name="Li J."/>
        </authorList>
    </citation>
    <scope>NUCLEOTIDE SEQUENCE [LARGE SCALE GENOMIC DNA]</scope>
    <source>
        <strain evidence="3 4">CGMCC 1.8012</strain>
    </source>
</reference>
<evidence type="ECO:0000313" key="4">
    <source>
        <dbReference type="Proteomes" id="UP000304880"/>
    </source>
</evidence>
<sequence>MFHLVLGVCLAMAADQCGQVLLPQGDSATAQGCRTQAAQVADAWLAARPELTGSAPECRANADLPALDLQQVARGVHVHFGDSHQMEETPDGRIANLGVIIGRDAVAVIDAGVSRAQAQDLYVAIRRITDLPVQHLILTHMHPDHVLGAQVLSEVGARITAHHALPQALQARAAGYLDALVGLYPAPDWIGTQVVMPDDLVDDRRQIDLGDRSLLLRAWPAAHTDSDLTVLDRRTNTLFTGDLLFRDLTPVVDGSLLGWLEWLDSDPARGAGLIVPGHGPASESWADASAPQTALLKALATATRRAIQDGLPLSQAVPAIANALQPMQNSWNSYPETVARNATAAYKELEWE</sequence>
<dbReference type="InterPro" id="IPR036866">
    <property type="entry name" value="RibonucZ/Hydroxyglut_hydro"/>
</dbReference>
<keyword evidence="4" id="KW-1185">Reference proteome</keyword>